<accession>A0AA38GQA8</accession>
<dbReference type="Proteomes" id="UP000824469">
    <property type="component" value="Unassembled WGS sequence"/>
</dbReference>
<dbReference type="AlphaFoldDB" id="A0AA38GQA8"/>
<dbReference type="EMBL" id="JAHRHJ020000002">
    <property type="protein sequence ID" value="KAH9326368.1"/>
    <property type="molecule type" value="Genomic_DNA"/>
</dbReference>
<evidence type="ECO:0000313" key="1">
    <source>
        <dbReference type="EMBL" id="KAH9326368.1"/>
    </source>
</evidence>
<feature type="non-terminal residue" evidence="1">
    <location>
        <position position="79"/>
    </location>
</feature>
<organism evidence="1 2">
    <name type="scientific">Taxus chinensis</name>
    <name type="common">Chinese yew</name>
    <name type="synonym">Taxus wallichiana var. chinensis</name>
    <dbReference type="NCBI Taxonomy" id="29808"/>
    <lineage>
        <taxon>Eukaryota</taxon>
        <taxon>Viridiplantae</taxon>
        <taxon>Streptophyta</taxon>
        <taxon>Embryophyta</taxon>
        <taxon>Tracheophyta</taxon>
        <taxon>Spermatophyta</taxon>
        <taxon>Pinopsida</taxon>
        <taxon>Pinidae</taxon>
        <taxon>Conifers II</taxon>
        <taxon>Cupressales</taxon>
        <taxon>Taxaceae</taxon>
        <taxon>Taxus</taxon>
    </lineage>
</organism>
<reference evidence="1 2" key="1">
    <citation type="journal article" date="2021" name="Nat. Plants">
        <title>The Taxus genome provides insights into paclitaxel biosynthesis.</title>
        <authorList>
            <person name="Xiong X."/>
            <person name="Gou J."/>
            <person name="Liao Q."/>
            <person name="Li Y."/>
            <person name="Zhou Q."/>
            <person name="Bi G."/>
            <person name="Li C."/>
            <person name="Du R."/>
            <person name="Wang X."/>
            <person name="Sun T."/>
            <person name="Guo L."/>
            <person name="Liang H."/>
            <person name="Lu P."/>
            <person name="Wu Y."/>
            <person name="Zhang Z."/>
            <person name="Ro D.K."/>
            <person name="Shang Y."/>
            <person name="Huang S."/>
            <person name="Yan J."/>
        </authorList>
    </citation>
    <scope>NUCLEOTIDE SEQUENCE [LARGE SCALE GENOMIC DNA]</scope>
    <source>
        <strain evidence="1">Ta-2019</strain>
    </source>
</reference>
<gene>
    <name evidence="1" type="ORF">KI387_006546</name>
</gene>
<comment type="caution">
    <text evidence="1">The sequence shown here is derived from an EMBL/GenBank/DDBJ whole genome shotgun (WGS) entry which is preliminary data.</text>
</comment>
<evidence type="ECO:0000313" key="2">
    <source>
        <dbReference type="Proteomes" id="UP000824469"/>
    </source>
</evidence>
<sequence>MFPISLELPTLELMNQLELSEFKPIEARYVELMELGEIGEHAMQSIEIDQDLVKRWFDKKARARTFQEGDLVLKWDVDR</sequence>
<proteinExistence type="predicted"/>
<protein>
    <submittedName>
        <fullName evidence="1">Uncharacterized protein</fullName>
    </submittedName>
</protein>
<name>A0AA38GQA8_TAXCH</name>
<keyword evidence="2" id="KW-1185">Reference proteome</keyword>